<keyword evidence="5" id="KW-0251">Elongation factor</keyword>
<sequence>MRGKHSLRDFITQELNEASDCSDISDISSGVDFFASLPKPNYTKQHSRRHQASAQRQNSEHGKTVQFTKGVPIDDFQGVNQHPLPKTDPANHSTLPNGTLNVLIGGPVDSGKSTLIAHILTRDHKSKPKHLADLLDNSTEERERGITIHVKLNRCSYNLCGLFYNVLLLDTPGHCDLFTSLIKSSLIAQQSVLILDITKLTKFNQSSSFTVQNMVTLGINHMLIYHHCIGNDIIICINKMDLVDYSEPEFIAAKSLVVGICKSLLKININFTFIPIVSNTGLNIDKPSVGNSVDGLCSWYKGNTLFQELSHRIDIMKPIPYGSDLVCHVIDQWANNKELKLTIYVESGSLSRYNKATALPSLLDVTVIKDLSSKSFNNASIGTGSVLDVTIRSQNVDSLGDIVAIVHGIDIPRVAEWISVKLYASKISKSQLTIGQSVELIIGNVSEEAFIEVVKDSNNENSYVIRPGMDYVVSFRFASEAIVHPDSTGAKRLSKVIVRSSGTVVGWGTIVSCR</sequence>
<feature type="domain" description="Tr-type G" evidence="4">
    <location>
        <begin position="99"/>
        <end position="285"/>
    </location>
</feature>
<feature type="region of interest" description="Disordered" evidence="3">
    <location>
        <begin position="39"/>
        <end position="65"/>
    </location>
</feature>
<evidence type="ECO:0000256" key="2">
    <source>
        <dbReference type="ARBA" id="ARBA00023134"/>
    </source>
</evidence>
<dbReference type="GO" id="GO:0003746">
    <property type="term" value="F:translation elongation factor activity"/>
    <property type="evidence" value="ECO:0007669"/>
    <property type="project" value="UniProtKB-KW"/>
</dbReference>
<dbReference type="VEuPathDB" id="PiroplasmaDB:BmR1_04g06380"/>
<protein>
    <submittedName>
        <fullName evidence="5">Elongation factor 1-alpha</fullName>
    </submittedName>
</protein>
<keyword evidence="2" id="KW-0342">GTP-binding</keyword>
<reference evidence="5 6" key="2">
    <citation type="journal article" date="2013" name="PLoS ONE">
        <title>Whole genome mapping and re-organization of the nuclear and mitochondrial genomes of Babesia microti isolates.</title>
        <authorList>
            <person name="Cornillot E."/>
            <person name="Dassouli A."/>
            <person name="Garg A."/>
            <person name="Pachikara N."/>
            <person name="Randazzo S."/>
            <person name="Depoix D."/>
            <person name="Carcy B."/>
            <person name="Delbecq S."/>
            <person name="Frutos R."/>
            <person name="Silva J.C."/>
            <person name="Sutton R."/>
            <person name="Krause P.J."/>
            <person name="Mamoun C.B."/>
        </authorList>
    </citation>
    <scope>NUCLEOTIDE SEQUENCE [LARGE SCALE GENOMIC DNA]</scope>
    <source>
        <strain evidence="5 6">RI</strain>
    </source>
</reference>
<evidence type="ECO:0000256" key="1">
    <source>
        <dbReference type="ARBA" id="ARBA00022741"/>
    </source>
</evidence>
<dbReference type="PRINTS" id="PR00315">
    <property type="entry name" value="ELONGATNFCT"/>
</dbReference>
<evidence type="ECO:0000259" key="4">
    <source>
        <dbReference type="Pfam" id="PF00009"/>
    </source>
</evidence>
<organism evidence="5 6">
    <name type="scientific">Babesia microti (strain RI)</name>
    <dbReference type="NCBI Taxonomy" id="1133968"/>
    <lineage>
        <taxon>Eukaryota</taxon>
        <taxon>Sar</taxon>
        <taxon>Alveolata</taxon>
        <taxon>Apicomplexa</taxon>
        <taxon>Aconoidasida</taxon>
        <taxon>Piroplasmida</taxon>
        <taxon>Babesiidae</taxon>
        <taxon>Babesia</taxon>
    </lineage>
</organism>
<keyword evidence="5" id="KW-0648">Protein biosynthesis</keyword>
<accession>I7J8L9</accession>
<dbReference type="InterPro" id="IPR000795">
    <property type="entry name" value="T_Tr_GTP-bd_dom"/>
</dbReference>
<proteinExistence type="predicted"/>
<dbReference type="EMBL" id="LN871599">
    <property type="protein sequence ID" value="CCF75473.1"/>
    <property type="molecule type" value="Genomic_DNA"/>
</dbReference>
<dbReference type="OrthoDB" id="342024at2759"/>
<dbReference type="PANTHER" id="PTHR23115">
    <property type="entry name" value="TRANSLATION FACTOR"/>
    <property type="match status" value="1"/>
</dbReference>
<dbReference type="Gene3D" id="2.40.30.10">
    <property type="entry name" value="Translation factors"/>
    <property type="match status" value="1"/>
</dbReference>
<dbReference type="SUPFAM" id="SSF52540">
    <property type="entry name" value="P-loop containing nucleoside triphosphate hydrolases"/>
    <property type="match status" value="1"/>
</dbReference>
<evidence type="ECO:0000313" key="6">
    <source>
        <dbReference type="Proteomes" id="UP000002899"/>
    </source>
</evidence>
<keyword evidence="6" id="KW-1185">Reference proteome</keyword>
<dbReference type="KEGG" id="bmic:BmR1_04g06380"/>
<evidence type="ECO:0000256" key="3">
    <source>
        <dbReference type="SAM" id="MobiDB-lite"/>
    </source>
</evidence>
<dbReference type="Gene3D" id="3.40.50.300">
    <property type="entry name" value="P-loop containing nucleotide triphosphate hydrolases"/>
    <property type="match status" value="1"/>
</dbReference>
<name>I7J8L9_BABMR</name>
<gene>
    <name evidence="5" type="ORF">BmR1_04g06380</name>
</gene>
<dbReference type="GeneID" id="24425921"/>
<reference evidence="5 6" key="1">
    <citation type="journal article" date="2012" name="Nucleic Acids Res.">
        <title>Sequencing of the smallest Apicomplexan genome from the human pathogen Babesia microti.</title>
        <authorList>
            <person name="Cornillot E."/>
            <person name="Hadj-Kaddour K."/>
            <person name="Dassouli A."/>
            <person name="Noel B."/>
            <person name="Ranwez V."/>
            <person name="Vacherie B."/>
            <person name="Augagneur Y."/>
            <person name="Bres V."/>
            <person name="Duclos A."/>
            <person name="Randazzo S."/>
            <person name="Carcy B."/>
            <person name="Debierre-Grockiego F."/>
            <person name="Delbecq S."/>
            <person name="Moubri-Menage K."/>
            <person name="Shams-Eldin H."/>
            <person name="Usmani-Brown S."/>
            <person name="Bringaud F."/>
            <person name="Wincker P."/>
            <person name="Vivares C.P."/>
            <person name="Schwarz R.T."/>
            <person name="Schetters T.P."/>
            <person name="Krause P.J."/>
            <person name="Gorenflot A."/>
            <person name="Berry V."/>
            <person name="Barbe V."/>
            <person name="Ben Mamoun C."/>
        </authorList>
    </citation>
    <scope>NUCLEOTIDE SEQUENCE [LARGE SCALE GENOMIC DNA]</scope>
    <source>
        <strain evidence="5 6">RI</strain>
    </source>
</reference>
<dbReference type="GO" id="GO:0003924">
    <property type="term" value="F:GTPase activity"/>
    <property type="evidence" value="ECO:0007669"/>
    <property type="project" value="InterPro"/>
</dbReference>
<keyword evidence="1" id="KW-0547">Nucleotide-binding</keyword>
<reference evidence="5 6" key="3">
    <citation type="journal article" date="2016" name="Sci. Rep.">
        <title>Genome-wide diversity and gene expression profiling of Babesia microti isolates identify polymorphic genes that mediate host-pathogen interactions.</title>
        <authorList>
            <person name="Silva J.C."/>
            <person name="Cornillot E."/>
            <person name="McCracken C."/>
            <person name="Usmani-Brown S."/>
            <person name="Dwivedi A."/>
            <person name="Ifeonu O.O."/>
            <person name="Crabtree J."/>
            <person name="Gotia H.T."/>
            <person name="Virji A.Z."/>
            <person name="Reynes C."/>
            <person name="Colinge J."/>
            <person name="Kumar V."/>
            <person name="Lawres L."/>
            <person name="Pazzi J.E."/>
            <person name="Pablo J.V."/>
            <person name="Hung C."/>
            <person name="Brancato J."/>
            <person name="Kumari P."/>
            <person name="Orvis J."/>
            <person name="Tretina K."/>
            <person name="Chibucos M."/>
            <person name="Ott S."/>
            <person name="Sadzewicz L."/>
            <person name="Sengamalay N."/>
            <person name="Shetty A.C."/>
            <person name="Su Q."/>
            <person name="Tallon L."/>
            <person name="Fraser C.M."/>
            <person name="Frutos R."/>
            <person name="Molina D.M."/>
            <person name="Krause P.J."/>
            <person name="Ben Mamoun C."/>
        </authorList>
    </citation>
    <scope>NUCLEOTIDE SEQUENCE [LARGE SCALE GENOMIC DNA]</scope>
    <source>
        <strain evidence="5 6">RI</strain>
    </source>
</reference>
<dbReference type="AlphaFoldDB" id="I7J8L9"/>
<dbReference type="Pfam" id="PF00009">
    <property type="entry name" value="GTP_EFTU"/>
    <property type="match status" value="1"/>
</dbReference>
<evidence type="ECO:0000313" key="5">
    <source>
        <dbReference type="EMBL" id="CCF75473.1"/>
    </source>
</evidence>
<dbReference type="InterPro" id="IPR027417">
    <property type="entry name" value="P-loop_NTPase"/>
</dbReference>
<dbReference type="GO" id="GO:0005525">
    <property type="term" value="F:GTP binding"/>
    <property type="evidence" value="ECO:0007669"/>
    <property type="project" value="UniProtKB-KW"/>
</dbReference>
<dbReference type="Proteomes" id="UP000002899">
    <property type="component" value="Chromosome IV"/>
</dbReference>
<dbReference type="InterPro" id="IPR050100">
    <property type="entry name" value="TRAFAC_GTPase_members"/>
</dbReference>
<dbReference type="RefSeq" id="XP_012649881.1">
    <property type="nucleotide sequence ID" value="XM_012794427.1"/>
</dbReference>